<organism evidence="3 4">
    <name type="scientific">Demequina zhanjiangensis</name>
    <dbReference type="NCBI Taxonomy" id="3051659"/>
    <lineage>
        <taxon>Bacteria</taxon>
        <taxon>Bacillati</taxon>
        <taxon>Actinomycetota</taxon>
        <taxon>Actinomycetes</taxon>
        <taxon>Micrococcales</taxon>
        <taxon>Demequinaceae</taxon>
        <taxon>Demequina</taxon>
    </lineage>
</organism>
<evidence type="ECO:0000313" key="4">
    <source>
        <dbReference type="Proteomes" id="UP001172738"/>
    </source>
</evidence>
<evidence type="ECO:0008006" key="5">
    <source>
        <dbReference type="Google" id="ProtNLM"/>
    </source>
</evidence>
<sequence>MATKMTKAELEARLSALEAENESLRAQVSTPPEPVVVAAPAPTPTPAPVKESRHRGRAFLATTILVIAAILAPITSVASFAAGQVSDTSRFVGTLAPLAEDPAIQALIVDTAATAIDDALDTDALVAELLDSILDEDSTPRLAEAADVLGPLLADQTRTAIRSALTAVVESEAFADIWEQALTLTHSQVVAVLEDDGEGAIAIDSSGNVVIQLQPIIEALKPALVEQGFGLADSIPEVDVSITVTQVPEVATARLAYAVLTTIGNVLPWIVLGLLVIGILIHPRRPRAAVVAGSLMLVVGSLVAGALTIVGAVAGAALASDIPTDATAALYNGLTGQLVASSMAFALAGLILLIAGFLSGGSTAAIAAREGGARTLSRGASTLDERGWRSPELARLLDRHPWILWVVLAAVFALCFALVRPVTPLEVVFIGLLLALIAVAFGVFRGDAESPSPASDPEVDPV</sequence>
<feature type="transmembrane region" description="Helical" evidence="2">
    <location>
        <begin position="255"/>
        <end position="281"/>
    </location>
</feature>
<dbReference type="RefSeq" id="WP_301127837.1">
    <property type="nucleotide sequence ID" value="NZ_JAUHPV010000004.1"/>
</dbReference>
<gene>
    <name evidence="3" type="ORF">QQX04_07640</name>
</gene>
<accession>A0ABT8G185</accession>
<feature type="transmembrane region" description="Helical" evidence="2">
    <location>
        <begin position="338"/>
        <end position="368"/>
    </location>
</feature>
<reference evidence="3" key="1">
    <citation type="submission" date="2023-06" db="EMBL/GenBank/DDBJ databases">
        <title>SYSU T00b26.</title>
        <authorList>
            <person name="Gao L."/>
            <person name="Fang B.-Z."/>
            <person name="Li W.-J."/>
        </authorList>
    </citation>
    <scope>NUCLEOTIDE SEQUENCE</scope>
    <source>
        <strain evidence="3">SYSU T00b26</strain>
    </source>
</reference>
<feature type="transmembrane region" description="Helical" evidence="2">
    <location>
        <begin position="402"/>
        <end position="419"/>
    </location>
</feature>
<protein>
    <recommendedName>
        <fullName evidence="5">Integral membrane protein</fullName>
    </recommendedName>
</protein>
<name>A0ABT8G185_9MICO</name>
<evidence type="ECO:0000256" key="1">
    <source>
        <dbReference type="SAM" id="MobiDB-lite"/>
    </source>
</evidence>
<evidence type="ECO:0000313" key="3">
    <source>
        <dbReference type="EMBL" id="MDN4472863.1"/>
    </source>
</evidence>
<dbReference type="EMBL" id="JAUHPV010000004">
    <property type="protein sequence ID" value="MDN4472863.1"/>
    <property type="molecule type" value="Genomic_DNA"/>
</dbReference>
<feature type="transmembrane region" description="Helical" evidence="2">
    <location>
        <begin position="425"/>
        <end position="444"/>
    </location>
</feature>
<dbReference type="Proteomes" id="UP001172738">
    <property type="component" value="Unassembled WGS sequence"/>
</dbReference>
<keyword evidence="2" id="KW-0472">Membrane</keyword>
<feature type="transmembrane region" description="Helical" evidence="2">
    <location>
        <begin position="288"/>
        <end position="318"/>
    </location>
</feature>
<evidence type="ECO:0000256" key="2">
    <source>
        <dbReference type="SAM" id="Phobius"/>
    </source>
</evidence>
<keyword evidence="2" id="KW-0812">Transmembrane</keyword>
<feature type="region of interest" description="Disordered" evidence="1">
    <location>
        <begin position="22"/>
        <end position="51"/>
    </location>
</feature>
<feature type="transmembrane region" description="Helical" evidence="2">
    <location>
        <begin position="58"/>
        <end position="82"/>
    </location>
</feature>
<keyword evidence="2" id="KW-1133">Transmembrane helix</keyword>
<proteinExistence type="predicted"/>
<comment type="caution">
    <text evidence="3">The sequence shown here is derived from an EMBL/GenBank/DDBJ whole genome shotgun (WGS) entry which is preliminary data.</text>
</comment>
<keyword evidence="4" id="KW-1185">Reference proteome</keyword>